<name>A0A8I1ED98_PSEPU</name>
<dbReference type="AlphaFoldDB" id="A0A8I1ED98"/>
<dbReference type="EMBL" id="JAEHTE010000002">
    <property type="protein sequence ID" value="MBI6883143.1"/>
    <property type="molecule type" value="Genomic_DNA"/>
</dbReference>
<proteinExistence type="predicted"/>
<dbReference type="RefSeq" id="WP_198746757.1">
    <property type="nucleotide sequence ID" value="NZ_JAEHTE010000002.1"/>
</dbReference>
<evidence type="ECO:0000313" key="1">
    <source>
        <dbReference type="EMBL" id="MBI6883143.1"/>
    </source>
</evidence>
<evidence type="ECO:0000313" key="2">
    <source>
        <dbReference type="Proteomes" id="UP000637061"/>
    </source>
</evidence>
<organism evidence="1 2">
    <name type="scientific">Pseudomonas putida</name>
    <name type="common">Arthrobacter siderocapsulatus</name>
    <dbReference type="NCBI Taxonomy" id="303"/>
    <lineage>
        <taxon>Bacteria</taxon>
        <taxon>Pseudomonadati</taxon>
        <taxon>Pseudomonadota</taxon>
        <taxon>Gammaproteobacteria</taxon>
        <taxon>Pseudomonadales</taxon>
        <taxon>Pseudomonadaceae</taxon>
        <taxon>Pseudomonas</taxon>
    </lineage>
</organism>
<gene>
    <name evidence="1" type="ORF">JEU22_04395</name>
</gene>
<accession>A0A8I1ED98</accession>
<dbReference type="Proteomes" id="UP000637061">
    <property type="component" value="Unassembled WGS sequence"/>
</dbReference>
<reference evidence="1" key="1">
    <citation type="submission" date="2020-12" db="EMBL/GenBank/DDBJ databases">
        <title>Enhanced detection system for hospital associated transmission using whole genome sequencing surveillance.</title>
        <authorList>
            <person name="Harrison L.H."/>
            <person name="Van Tyne D."/>
            <person name="Marsh J.W."/>
            <person name="Griffith M.P."/>
            <person name="Snyder D.J."/>
            <person name="Cooper V.S."/>
            <person name="Mustapha M."/>
        </authorList>
    </citation>
    <scope>NUCLEOTIDE SEQUENCE</scope>
    <source>
        <strain evidence="1">PSB00042</strain>
    </source>
</reference>
<sequence length="343" mass="38752">MESEAQATIPTHFDHPPMSAYPFINLMWEDYRTFDLKWVVPYYRGDADWDWDDEHFTAYAFKSAASVKSDILKVLSDLSDDTFKNLIGRFGSSVSDVLITSRADLVVAADLATEIYPGTYPGATPEQLQAYLLYHARCEHEIHWGQVVDLYNSSPRDQQIAICNFFDEFLNRPLHGLLTCRGPAPLPAELEPVMQTRQNGISTEVFCPLWNTWVRDDKITSLLMVEGRLATGGEFHVISYASCIEEACARATQFAANIDPYHPVVQLNISLEEKVVASTMIVSAKSGRSAPGSRRLPIRLDWNLKNTGPEFTSDQVRNALIKAETFYGFRWSKVQKLEDELGL</sequence>
<comment type="caution">
    <text evidence="1">The sequence shown here is derived from an EMBL/GenBank/DDBJ whole genome shotgun (WGS) entry which is preliminary data.</text>
</comment>
<protein>
    <submittedName>
        <fullName evidence="1">Uncharacterized protein</fullName>
    </submittedName>
</protein>